<comment type="caution">
    <text evidence="13">The sequence shown here is derived from an EMBL/GenBank/DDBJ whole genome shotgun (WGS) entry which is preliminary data.</text>
</comment>
<keyword evidence="4 11" id="KW-0479">Metal-binding</keyword>
<evidence type="ECO:0000256" key="4">
    <source>
        <dbReference type="ARBA" id="ARBA00022723"/>
    </source>
</evidence>
<dbReference type="AlphaFoldDB" id="A0A0D8BER0"/>
<gene>
    <name evidence="11" type="primary">whiB</name>
    <name evidence="13" type="ORF">FF36_02912</name>
</gene>
<dbReference type="GO" id="GO:0051539">
    <property type="term" value="F:4 iron, 4 sulfur cluster binding"/>
    <property type="evidence" value="ECO:0007669"/>
    <property type="project" value="UniProtKB-UniRule"/>
</dbReference>
<keyword evidence="14" id="KW-1185">Reference proteome</keyword>
<dbReference type="EMBL" id="JYFN01000020">
    <property type="protein sequence ID" value="KJE22733.1"/>
    <property type="molecule type" value="Genomic_DNA"/>
</dbReference>
<dbReference type="InterPro" id="IPR034768">
    <property type="entry name" value="4FE4S_WBL"/>
</dbReference>
<comment type="similarity">
    <text evidence="2 11">Belongs to the WhiB family.</text>
</comment>
<dbReference type="HAMAP" id="MF_01479">
    <property type="entry name" value="WhiB"/>
    <property type="match status" value="1"/>
</dbReference>
<organism evidence="13 14">
    <name type="scientific">Frankia torreyi</name>
    <dbReference type="NCBI Taxonomy" id="1856"/>
    <lineage>
        <taxon>Bacteria</taxon>
        <taxon>Bacillati</taxon>
        <taxon>Actinomycetota</taxon>
        <taxon>Actinomycetes</taxon>
        <taxon>Frankiales</taxon>
        <taxon>Frankiaceae</taxon>
        <taxon>Frankia</taxon>
    </lineage>
</organism>
<feature type="binding site" evidence="11">
    <location>
        <position position="62"/>
    </location>
    <ligand>
        <name>[4Fe-4S] cluster</name>
        <dbReference type="ChEBI" id="CHEBI:49883"/>
    </ligand>
</feature>
<evidence type="ECO:0000256" key="3">
    <source>
        <dbReference type="ARBA" id="ARBA00022485"/>
    </source>
</evidence>
<dbReference type="GO" id="GO:0045892">
    <property type="term" value="P:negative regulation of DNA-templated transcription"/>
    <property type="evidence" value="ECO:0007669"/>
    <property type="project" value="TreeGrafter"/>
</dbReference>
<reference evidence="13 14" key="2">
    <citation type="journal article" date="2016" name="Genome Announc.">
        <title>Permanent Draft Genome Sequences for Two Variants of Frankia sp. Strain CpI1, the First Frankia Strain Isolated from Root Nodules of Comptonia peregrina.</title>
        <authorList>
            <person name="Oshone R."/>
            <person name="Hurst S.G.IV."/>
            <person name="Abebe-Akele F."/>
            <person name="Simpson S."/>
            <person name="Morris K."/>
            <person name="Thomas W.K."/>
            <person name="Tisa L.S."/>
        </authorList>
    </citation>
    <scope>NUCLEOTIDE SEQUENCE [LARGE SCALE GENOMIC DNA]</scope>
    <source>
        <strain evidence="14">CpI1-S</strain>
    </source>
</reference>
<keyword evidence="11" id="KW-0963">Cytoplasm</keyword>
<dbReference type="Proteomes" id="UP000032545">
    <property type="component" value="Unassembled WGS sequence"/>
</dbReference>
<dbReference type="RefSeq" id="WP_044885521.1">
    <property type="nucleotide sequence ID" value="NZ_JYFN01000020.1"/>
</dbReference>
<evidence type="ECO:0000256" key="10">
    <source>
        <dbReference type="ARBA" id="ARBA00023163"/>
    </source>
</evidence>
<comment type="function">
    <text evidence="11">Acts as a transcriptional regulator. Probably redox-responsive. The apo- but not holo-form probably binds DNA.</text>
</comment>
<protein>
    <recommendedName>
        <fullName evidence="11">Transcriptional regulator WhiB</fullName>
    </recommendedName>
</protein>
<evidence type="ECO:0000256" key="11">
    <source>
        <dbReference type="HAMAP-Rule" id="MF_01479"/>
    </source>
</evidence>
<evidence type="ECO:0000256" key="2">
    <source>
        <dbReference type="ARBA" id="ARBA00006597"/>
    </source>
</evidence>
<keyword evidence="10 11" id="KW-0804">Transcription</keyword>
<comment type="cofactor">
    <cofactor evidence="11">
        <name>[4Fe-4S] cluster</name>
        <dbReference type="ChEBI" id="CHEBI:49883"/>
    </cofactor>
    <text evidence="11">Binds 1 [4Fe-4S] cluster per subunit. Following nitrosylation of the [4Fe-4S] cluster binds 1 [4Fe-8(NO)] cluster per subunit.</text>
</comment>
<name>A0A0D8BER0_9ACTN</name>
<dbReference type="GO" id="GO:0035731">
    <property type="term" value="F:dinitrosyl-iron complex binding"/>
    <property type="evidence" value="ECO:0007669"/>
    <property type="project" value="UniProtKB-UniRule"/>
</dbReference>
<evidence type="ECO:0000256" key="7">
    <source>
        <dbReference type="ARBA" id="ARBA00023015"/>
    </source>
</evidence>
<evidence type="ECO:0000256" key="6">
    <source>
        <dbReference type="ARBA" id="ARBA00023014"/>
    </source>
</evidence>
<dbReference type="InterPro" id="IPR003482">
    <property type="entry name" value="Whib"/>
</dbReference>
<comment type="subcellular location">
    <subcellularLocation>
        <location evidence="1 11">Cytoplasm</location>
    </subcellularLocation>
</comment>
<dbReference type="GO" id="GO:0005737">
    <property type="term" value="C:cytoplasm"/>
    <property type="evidence" value="ECO:0007669"/>
    <property type="project" value="UniProtKB-SubCell"/>
</dbReference>
<dbReference type="OrthoDB" id="4954884at2"/>
<dbReference type="Pfam" id="PF02467">
    <property type="entry name" value="Whib"/>
    <property type="match status" value="1"/>
</dbReference>
<evidence type="ECO:0000313" key="14">
    <source>
        <dbReference type="Proteomes" id="UP000032545"/>
    </source>
</evidence>
<dbReference type="PROSITE" id="PS51674">
    <property type="entry name" value="4FE4S_WBL"/>
    <property type="match status" value="1"/>
</dbReference>
<dbReference type="GO" id="GO:0046872">
    <property type="term" value="F:metal ion binding"/>
    <property type="evidence" value="ECO:0007669"/>
    <property type="project" value="UniProtKB-KW"/>
</dbReference>
<evidence type="ECO:0000256" key="8">
    <source>
        <dbReference type="ARBA" id="ARBA00023125"/>
    </source>
</evidence>
<evidence type="ECO:0000256" key="9">
    <source>
        <dbReference type="ARBA" id="ARBA00023157"/>
    </source>
</evidence>
<evidence type="ECO:0000256" key="5">
    <source>
        <dbReference type="ARBA" id="ARBA00023004"/>
    </source>
</evidence>
<comment type="PTM">
    <text evidence="11">The Fe-S cluster can be nitrosylated by nitric oxide (NO).</text>
</comment>
<dbReference type="GO" id="GO:0045454">
    <property type="term" value="P:cell redox homeostasis"/>
    <property type="evidence" value="ECO:0007669"/>
    <property type="project" value="TreeGrafter"/>
</dbReference>
<keyword evidence="6 11" id="KW-0411">Iron-sulfur</keyword>
<keyword evidence="9 11" id="KW-1015">Disulfide bond</keyword>
<keyword evidence="5 11" id="KW-0408">Iron</keyword>
<keyword evidence="3 11" id="KW-0004">4Fe-4S</keyword>
<accession>A0A0D8BER0</accession>
<sequence>MPVSASTHRTWSPTADVPPLASWRSAGACGAGDLDLFFAPDGVPRRERARREAAAKAVCAGCRVRRECLRYALRTGERFGVWGGLTEGERARIDQP</sequence>
<feature type="domain" description="4Fe-4S Wbl-type" evidence="12">
    <location>
        <begin position="28"/>
        <end position="92"/>
    </location>
</feature>
<keyword evidence="7 11" id="KW-0805">Transcription regulation</keyword>
<evidence type="ECO:0000256" key="1">
    <source>
        <dbReference type="ARBA" id="ARBA00004496"/>
    </source>
</evidence>
<keyword evidence="8 11" id="KW-0238">DNA-binding</keyword>
<evidence type="ECO:0000259" key="12">
    <source>
        <dbReference type="PROSITE" id="PS51674"/>
    </source>
</evidence>
<feature type="binding site" evidence="11">
    <location>
        <position position="59"/>
    </location>
    <ligand>
        <name>[4Fe-4S] cluster</name>
        <dbReference type="ChEBI" id="CHEBI:49883"/>
    </ligand>
</feature>
<evidence type="ECO:0000313" key="13">
    <source>
        <dbReference type="EMBL" id="KJE22733.1"/>
    </source>
</evidence>
<reference evidence="14" key="1">
    <citation type="submission" date="2015-02" db="EMBL/GenBank/DDBJ databases">
        <title>Draft Genome of Frankia sp. CpI1-S.</title>
        <authorList>
            <person name="Oshone R.T."/>
            <person name="Ngom M."/>
            <person name="Ghodhbane-Gtari F."/>
            <person name="Gtari M."/>
            <person name="Morris K."/>
            <person name="Thomas K."/>
            <person name="Sen A."/>
            <person name="Tisa L.S."/>
        </authorList>
    </citation>
    <scope>NUCLEOTIDE SEQUENCE [LARGE SCALE GENOMIC DNA]</scope>
    <source>
        <strain evidence="14">CpI1-S</strain>
    </source>
</reference>
<feature type="binding site" evidence="11">
    <location>
        <position position="29"/>
    </location>
    <ligand>
        <name>[4Fe-4S] cluster</name>
        <dbReference type="ChEBI" id="CHEBI:49883"/>
    </ligand>
</feature>
<comment type="PTM">
    <text evidence="11">Upon Fe-S cluster removal intramolecular disulfide bonds are formed.</text>
</comment>
<dbReference type="PATRIC" id="fig|1502723.3.peg.2050"/>
<proteinExistence type="inferred from homology"/>
<feature type="binding site" evidence="11">
    <location>
        <position position="68"/>
    </location>
    <ligand>
        <name>[4Fe-4S] cluster</name>
        <dbReference type="ChEBI" id="CHEBI:49883"/>
    </ligand>
</feature>
<dbReference type="GO" id="GO:0003677">
    <property type="term" value="F:DNA binding"/>
    <property type="evidence" value="ECO:0007669"/>
    <property type="project" value="UniProtKB-UniRule"/>
</dbReference>
<dbReference type="GO" id="GO:0047134">
    <property type="term" value="F:protein-disulfide reductase [NAD(P)H] activity"/>
    <property type="evidence" value="ECO:0007669"/>
    <property type="project" value="TreeGrafter"/>
</dbReference>
<dbReference type="PANTHER" id="PTHR38839">
    <property type="entry name" value="TRANSCRIPTIONAL REGULATOR WHID-RELATED"/>
    <property type="match status" value="1"/>
</dbReference>